<dbReference type="InterPro" id="IPR001608">
    <property type="entry name" value="Ala_racemase_N"/>
</dbReference>
<dbReference type="OrthoDB" id="9811417at2"/>
<organism evidence="4 5">
    <name type="scientific">Candidatus Neomicrothrix parvicella RN1</name>
    <dbReference type="NCBI Taxonomy" id="1229780"/>
    <lineage>
        <taxon>Bacteria</taxon>
        <taxon>Bacillati</taxon>
        <taxon>Actinomycetota</taxon>
        <taxon>Acidimicrobiia</taxon>
        <taxon>Acidimicrobiales</taxon>
        <taxon>Microthrixaceae</taxon>
        <taxon>Candidatus Neomicrothrix</taxon>
    </lineage>
</organism>
<dbReference type="SMART" id="SM01119">
    <property type="entry name" value="D-ser_dehydrat"/>
    <property type="match status" value="1"/>
</dbReference>
<evidence type="ECO:0000256" key="2">
    <source>
        <dbReference type="ARBA" id="ARBA00023239"/>
    </source>
</evidence>
<dbReference type="AlphaFoldDB" id="R4Z5L2"/>
<dbReference type="SUPFAM" id="SSF51419">
    <property type="entry name" value="PLP-binding barrel"/>
    <property type="match status" value="1"/>
</dbReference>
<dbReference type="InterPro" id="IPR026956">
    <property type="entry name" value="D-ser_dehydrat-like_dom"/>
</dbReference>
<dbReference type="HOGENOM" id="CLU_031639_2_0_11"/>
<evidence type="ECO:0000313" key="5">
    <source>
        <dbReference type="Proteomes" id="UP000018291"/>
    </source>
</evidence>
<proteinExistence type="inferred from homology"/>
<keyword evidence="5" id="KW-1185">Reference proteome</keyword>
<comment type="caution">
    <text evidence="4">The sequence shown here is derived from an EMBL/GenBank/DDBJ whole genome shotgun (WGS) entry which is preliminary data.</text>
</comment>
<evidence type="ECO:0000313" key="4">
    <source>
        <dbReference type="EMBL" id="CCM66005.1"/>
    </source>
</evidence>
<feature type="domain" description="D-serine dehydratase-like" evidence="3">
    <location>
        <begin position="235"/>
        <end position="319"/>
    </location>
</feature>
<dbReference type="Gene3D" id="3.20.20.10">
    <property type="entry name" value="Alanine racemase"/>
    <property type="match status" value="1"/>
</dbReference>
<comment type="similarity">
    <text evidence="1">Belongs to the DSD1 family.</text>
</comment>
<accession>R4Z5L2</accession>
<dbReference type="eggNOG" id="COG3616">
    <property type="taxonomic scope" value="Bacteria"/>
</dbReference>
<keyword evidence="2 4" id="KW-0456">Lyase</keyword>
<evidence type="ECO:0000259" key="3">
    <source>
        <dbReference type="SMART" id="SM01119"/>
    </source>
</evidence>
<gene>
    <name evidence="4" type="ORF">BN381_90076</name>
</gene>
<dbReference type="GO" id="GO:0043876">
    <property type="term" value="F:D-threonine aldolase activity"/>
    <property type="evidence" value="ECO:0007669"/>
    <property type="project" value="UniProtKB-EC"/>
</dbReference>
<dbReference type="EMBL" id="CANL01000087">
    <property type="protein sequence ID" value="CCM66005.1"/>
    <property type="molecule type" value="Genomic_DNA"/>
</dbReference>
<dbReference type="EC" id="4.1.2.42" evidence="4"/>
<dbReference type="PANTHER" id="PTHR28004:SF2">
    <property type="entry name" value="D-SERINE DEHYDRATASE"/>
    <property type="match status" value="1"/>
</dbReference>
<dbReference type="Pfam" id="PF01168">
    <property type="entry name" value="Ala_racemase_N"/>
    <property type="match status" value="1"/>
</dbReference>
<dbReference type="Proteomes" id="UP000018291">
    <property type="component" value="Unassembled WGS sequence"/>
</dbReference>
<sequence>MARSIHDLTTPALLIDTTAFEANLAAMDAVLPGEALRPHVKATKSTALARHLAAGGHHGFCAATPREIEGLVAAGLTDDLLLANETLDTARLGALADRANITVAVDSDETIAAASTGGVRSVLIDVNVGLPRCGCDPADAPRLGEAARSAGLEVRGVMGYEGHLMMVADRTERVERTAEAMNLLLAAAAEVGGDVVSGGGTGTFDVNTHCTEIQAGSYALMDTDYAKLDLPFSKALSVLATVVSVSAKGWIIADAGLKAFGMDHGNPSWDDGEVFFCSDEHITLLPNTFESWRVGDRVRLWSAHVDPTVARHERFQLVNGDQVVDTWEIDLRHW</sequence>
<dbReference type="PANTHER" id="PTHR28004">
    <property type="entry name" value="ZGC:162816-RELATED"/>
    <property type="match status" value="1"/>
</dbReference>
<reference evidence="4 5" key="1">
    <citation type="journal article" date="2013" name="ISME J.">
        <title>Metabolic model for the filamentous 'Candidatus Microthrix parvicella' based on genomic and metagenomic analyses.</title>
        <authorList>
            <person name="Jon McIlroy S."/>
            <person name="Kristiansen R."/>
            <person name="Albertsen M."/>
            <person name="Michael Karst S."/>
            <person name="Rossetti S."/>
            <person name="Lund Nielsen J."/>
            <person name="Tandoi V."/>
            <person name="James Seviour R."/>
            <person name="Nielsen P.H."/>
        </authorList>
    </citation>
    <scope>NUCLEOTIDE SEQUENCE [LARGE SCALE GENOMIC DNA]</scope>
    <source>
        <strain evidence="4 5">RN1</strain>
    </source>
</reference>
<name>R4Z5L2_9ACTN</name>
<dbReference type="Gene3D" id="2.40.37.20">
    <property type="entry name" value="D-serine dehydratase-like domain"/>
    <property type="match status" value="1"/>
</dbReference>
<dbReference type="GO" id="GO:0036088">
    <property type="term" value="P:D-serine catabolic process"/>
    <property type="evidence" value="ECO:0007669"/>
    <property type="project" value="TreeGrafter"/>
</dbReference>
<evidence type="ECO:0000256" key="1">
    <source>
        <dbReference type="ARBA" id="ARBA00005323"/>
    </source>
</evidence>
<protein>
    <submittedName>
        <fullName evidence="4">Putative D-threonine aldolase</fullName>
        <ecNumber evidence="4">4.1.2.42</ecNumber>
    </submittedName>
</protein>
<dbReference type="Pfam" id="PF14031">
    <property type="entry name" value="D-ser_dehydrat"/>
    <property type="match status" value="1"/>
</dbReference>
<dbReference type="STRING" id="1229780.BN381_90076"/>
<dbReference type="InterPro" id="IPR051466">
    <property type="entry name" value="D-amino_acid_metab_enzyme"/>
</dbReference>
<dbReference type="RefSeq" id="WP_012231504.1">
    <property type="nucleotide sequence ID" value="NZ_HG422565.1"/>
</dbReference>
<dbReference type="InterPro" id="IPR029066">
    <property type="entry name" value="PLP-binding_barrel"/>
</dbReference>
<dbReference type="GO" id="GO:0008721">
    <property type="term" value="F:D-serine ammonia-lyase activity"/>
    <property type="evidence" value="ECO:0007669"/>
    <property type="project" value="TreeGrafter"/>
</dbReference>
<dbReference type="InterPro" id="IPR042208">
    <property type="entry name" value="D-ser_dehydrat-like_sf"/>
</dbReference>